<reference evidence="1" key="1">
    <citation type="journal article" date="2021" name="Genome Biol. Evol.">
        <title>A High-Quality Reference Genome for a Parasitic Bivalve with Doubly Uniparental Inheritance (Bivalvia: Unionida).</title>
        <authorList>
            <person name="Smith C.H."/>
        </authorList>
    </citation>
    <scope>NUCLEOTIDE SEQUENCE</scope>
    <source>
        <strain evidence="1">CHS0354</strain>
    </source>
</reference>
<evidence type="ECO:0000313" key="2">
    <source>
        <dbReference type="Proteomes" id="UP001195483"/>
    </source>
</evidence>
<accession>A0AAE0SWC9</accession>
<proteinExistence type="predicted"/>
<feature type="non-terminal residue" evidence="1">
    <location>
        <position position="1"/>
    </location>
</feature>
<name>A0AAE0SWC9_9BIVA</name>
<dbReference type="Proteomes" id="UP001195483">
    <property type="component" value="Unassembled WGS sequence"/>
</dbReference>
<keyword evidence="2" id="KW-1185">Reference proteome</keyword>
<reference evidence="1" key="3">
    <citation type="submission" date="2023-05" db="EMBL/GenBank/DDBJ databases">
        <authorList>
            <person name="Smith C.H."/>
        </authorList>
    </citation>
    <scope>NUCLEOTIDE SEQUENCE</scope>
    <source>
        <strain evidence="1">CHS0354</strain>
        <tissue evidence="1">Mantle</tissue>
    </source>
</reference>
<protein>
    <submittedName>
        <fullName evidence="1">Uncharacterized protein</fullName>
    </submittedName>
</protein>
<sequence>AAVDSVLKMAVIYVGEYGKTRDPYSYLRQYLTKTLRHEYNNTIGTFDGTNENVDEIHMRDSYLL</sequence>
<organism evidence="1 2">
    <name type="scientific">Potamilus streckersoni</name>
    <dbReference type="NCBI Taxonomy" id="2493646"/>
    <lineage>
        <taxon>Eukaryota</taxon>
        <taxon>Metazoa</taxon>
        <taxon>Spiralia</taxon>
        <taxon>Lophotrochozoa</taxon>
        <taxon>Mollusca</taxon>
        <taxon>Bivalvia</taxon>
        <taxon>Autobranchia</taxon>
        <taxon>Heteroconchia</taxon>
        <taxon>Palaeoheterodonta</taxon>
        <taxon>Unionida</taxon>
        <taxon>Unionoidea</taxon>
        <taxon>Unionidae</taxon>
        <taxon>Ambleminae</taxon>
        <taxon>Lampsilini</taxon>
        <taxon>Potamilus</taxon>
    </lineage>
</organism>
<gene>
    <name evidence="1" type="ORF">CHS0354_015558</name>
</gene>
<feature type="non-terminal residue" evidence="1">
    <location>
        <position position="64"/>
    </location>
</feature>
<evidence type="ECO:0000313" key="1">
    <source>
        <dbReference type="EMBL" id="KAK3598763.1"/>
    </source>
</evidence>
<dbReference type="AlphaFoldDB" id="A0AAE0SWC9"/>
<reference evidence="1" key="2">
    <citation type="journal article" date="2021" name="Genome Biol. Evol.">
        <title>Developing a high-quality reference genome for a parasitic bivalve with doubly uniparental inheritance (Bivalvia: Unionida).</title>
        <authorList>
            <person name="Smith C.H."/>
        </authorList>
    </citation>
    <scope>NUCLEOTIDE SEQUENCE</scope>
    <source>
        <strain evidence="1">CHS0354</strain>
        <tissue evidence="1">Mantle</tissue>
    </source>
</reference>
<comment type="caution">
    <text evidence="1">The sequence shown here is derived from an EMBL/GenBank/DDBJ whole genome shotgun (WGS) entry which is preliminary data.</text>
</comment>
<dbReference type="EMBL" id="JAEAOA010000965">
    <property type="protein sequence ID" value="KAK3598763.1"/>
    <property type="molecule type" value="Genomic_DNA"/>
</dbReference>